<protein>
    <submittedName>
        <fullName evidence="1">Uncharacterized protein</fullName>
    </submittedName>
</protein>
<proteinExistence type="predicted"/>
<accession>A0ACC2EFG0</accession>
<keyword evidence="2" id="KW-1185">Reference proteome</keyword>
<comment type="caution">
    <text evidence="1">The sequence shown here is derived from an EMBL/GenBank/DDBJ whole genome shotgun (WGS) entry which is preliminary data.</text>
</comment>
<name>A0ACC2EFG0_DIPCM</name>
<reference evidence="2" key="1">
    <citation type="journal article" date="2024" name="Proc. Natl. Acad. Sci. U.S.A.">
        <title>Extraordinary preservation of gene collinearity over three hundred million years revealed in homosporous lycophytes.</title>
        <authorList>
            <person name="Li C."/>
            <person name="Wickell D."/>
            <person name="Kuo L.Y."/>
            <person name="Chen X."/>
            <person name="Nie B."/>
            <person name="Liao X."/>
            <person name="Peng D."/>
            <person name="Ji J."/>
            <person name="Jenkins J."/>
            <person name="Williams M."/>
            <person name="Shu S."/>
            <person name="Plott C."/>
            <person name="Barry K."/>
            <person name="Rajasekar S."/>
            <person name="Grimwood J."/>
            <person name="Han X."/>
            <person name="Sun S."/>
            <person name="Hou Z."/>
            <person name="He W."/>
            <person name="Dai G."/>
            <person name="Sun C."/>
            <person name="Schmutz J."/>
            <person name="Leebens-Mack J.H."/>
            <person name="Li F.W."/>
            <person name="Wang L."/>
        </authorList>
    </citation>
    <scope>NUCLEOTIDE SEQUENCE [LARGE SCALE GENOMIC DNA]</scope>
    <source>
        <strain evidence="2">cv. PW_Plant_1</strain>
    </source>
</reference>
<gene>
    <name evidence="1" type="ORF">O6H91_02G054700</name>
</gene>
<dbReference type="EMBL" id="CM055093">
    <property type="protein sequence ID" value="KAJ7565273.1"/>
    <property type="molecule type" value="Genomic_DNA"/>
</dbReference>
<evidence type="ECO:0000313" key="1">
    <source>
        <dbReference type="EMBL" id="KAJ7565273.1"/>
    </source>
</evidence>
<dbReference type="Proteomes" id="UP001162992">
    <property type="component" value="Chromosome 2"/>
</dbReference>
<organism evidence="1 2">
    <name type="scientific">Diphasiastrum complanatum</name>
    <name type="common">Issler's clubmoss</name>
    <name type="synonym">Lycopodium complanatum</name>
    <dbReference type="NCBI Taxonomy" id="34168"/>
    <lineage>
        <taxon>Eukaryota</taxon>
        <taxon>Viridiplantae</taxon>
        <taxon>Streptophyta</taxon>
        <taxon>Embryophyta</taxon>
        <taxon>Tracheophyta</taxon>
        <taxon>Lycopodiopsida</taxon>
        <taxon>Lycopodiales</taxon>
        <taxon>Lycopodiaceae</taxon>
        <taxon>Lycopodioideae</taxon>
        <taxon>Diphasiastrum</taxon>
    </lineage>
</organism>
<sequence length="995" mass="112525">MYNPNSEKIPTDDEVGIPKAFSISETILEGEEYEECIKENPIKIEPVQTPFACSFEILSHGLKKEESDSSPIAFIIADKKPSDVSITSIGSTTNHQISQTFNNQMAMVDNFEFRAGDSVSRKAEGTEQPTSLKYFKSRIPPGLVALTLPLTPDENTHITQSTKQSPESDSDSEDNSVTTPPVMKRSMAPRLNFGRLKTRLQDPPPMTPAVRQQISFFTSSVSRRMSNITRIPKEEETISVGIDDGKQAVQQAPRQATPASTIANPAVIPLSARSTSSIGAFDEDDFADQEESHNQHKLEMKRTWFTWVQWISLCLLITLLICSVKIKKIAAVTWLGLNLWRWQALALVIFSGRLVSGWAVKLFVAIIENHCLLKKRVLYFVYGLRRSVKNCIWLALVLVVWEVIFTASENTPAVPIITKILWCFFTIAVSWMVKVLAVKVAANCFHRAAYFERIQDCLFNQYLLETLSAPSKMSGQLDPGNDHLSKTEEWQVPERSHLASCEAAKVICTRASNHFPNSQLGSTSAAGTSDCSGHNEHKKENELGNHSFKSFEESKSVRKFMKRTRSPFPTPRLERISYSNGRGTQGQGLDSGSLHFEANVSMNQQDFSKPALSQKQVSMSTVPLIAKSPLPIEQDKLQQLTSQTVSAWTLKRLMKVVRNSHMTTYSSMLSQETDEWQIDSEVEAKAAAKRIFYNMARPGQKFLMFKDFLYFLPEDQATMAFSLFEITERGTILKRSLTKWVVNAFKERRALALTLCDNRTVVAKLHRVLDVVLAVTLFIVCLLIFGVNTSKLLVFFSTIFIPSVFVFGNTAKNTFEALIFLFIVHPYDVGDRISVEGQIMLVEEMNVLNTVFLTGSNEKVYYPNSVLATKAISNYYRSPDQYDGIDFQIHVSTPVEKLSALKEKMQRYIENLPQFWYPDFHIFCKDIEDSTKMKMTLCVQHHLNFQEGGERFQRRSNMLLYMKQQLEDLGIGYQLPRQEIMVTGIPLLDVPNVST</sequence>
<evidence type="ECO:0000313" key="2">
    <source>
        <dbReference type="Proteomes" id="UP001162992"/>
    </source>
</evidence>